<reference evidence="1" key="1">
    <citation type="journal article" date="2022" name="Front. Genet.">
        <title>Chromosome-Scale Assembly of the Dendrobium nobile Genome Provides Insights Into the Molecular Mechanism of the Biosynthesis of the Medicinal Active Ingredient of Dendrobium.</title>
        <authorList>
            <person name="Xu Q."/>
            <person name="Niu S.-C."/>
            <person name="Li K.-L."/>
            <person name="Zheng P.-J."/>
            <person name="Zhang X.-J."/>
            <person name="Jia Y."/>
            <person name="Liu Y."/>
            <person name="Niu Y.-X."/>
            <person name="Yu L.-H."/>
            <person name="Chen D.-F."/>
            <person name="Zhang G.-Q."/>
        </authorList>
    </citation>
    <scope>NUCLEOTIDE SEQUENCE</scope>
    <source>
        <tissue evidence="1">Leaf</tissue>
    </source>
</reference>
<organism evidence="1 2">
    <name type="scientific">Dendrobium nobile</name>
    <name type="common">Orchid</name>
    <dbReference type="NCBI Taxonomy" id="94219"/>
    <lineage>
        <taxon>Eukaryota</taxon>
        <taxon>Viridiplantae</taxon>
        <taxon>Streptophyta</taxon>
        <taxon>Embryophyta</taxon>
        <taxon>Tracheophyta</taxon>
        <taxon>Spermatophyta</taxon>
        <taxon>Magnoliopsida</taxon>
        <taxon>Liliopsida</taxon>
        <taxon>Asparagales</taxon>
        <taxon>Orchidaceae</taxon>
        <taxon>Epidendroideae</taxon>
        <taxon>Malaxideae</taxon>
        <taxon>Dendrobiinae</taxon>
        <taxon>Dendrobium</taxon>
    </lineage>
</organism>
<dbReference type="EMBL" id="JAGYWB010000005">
    <property type="protein sequence ID" value="KAI0522617.1"/>
    <property type="molecule type" value="Genomic_DNA"/>
</dbReference>
<accession>A0A8T3BUL7</accession>
<comment type="caution">
    <text evidence="1">The sequence shown here is derived from an EMBL/GenBank/DDBJ whole genome shotgun (WGS) entry which is preliminary data.</text>
</comment>
<keyword evidence="2" id="KW-1185">Reference proteome</keyword>
<dbReference type="AlphaFoldDB" id="A0A8T3BUL7"/>
<gene>
    <name evidence="1" type="ORF">KFK09_005002</name>
</gene>
<protein>
    <submittedName>
        <fullName evidence="1">Uncharacterized protein</fullName>
    </submittedName>
</protein>
<name>A0A8T3BUL7_DENNO</name>
<proteinExistence type="predicted"/>
<evidence type="ECO:0000313" key="1">
    <source>
        <dbReference type="EMBL" id="KAI0522617.1"/>
    </source>
</evidence>
<sequence>MSPLIKGLLELSLRGEDWFKWPVHKQASNAFRSSDLQYSNLLQETGSRLVCDPHSAFGPILQNKFRDRIEGSRARFDKERNSTLTRRGRNGMQ</sequence>
<evidence type="ECO:0000313" key="2">
    <source>
        <dbReference type="Proteomes" id="UP000829196"/>
    </source>
</evidence>
<dbReference type="Proteomes" id="UP000829196">
    <property type="component" value="Unassembled WGS sequence"/>
</dbReference>